<gene>
    <name evidence="4" type="ORF">QLQ12_39540</name>
</gene>
<dbReference type="PRINTS" id="PR00455">
    <property type="entry name" value="HTHTETR"/>
</dbReference>
<dbReference type="PANTHER" id="PTHR30055:SF226">
    <property type="entry name" value="HTH-TYPE TRANSCRIPTIONAL REGULATOR PKSA"/>
    <property type="match status" value="1"/>
</dbReference>
<accession>A0ABT6WY90</accession>
<evidence type="ECO:0000256" key="2">
    <source>
        <dbReference type="PROSITE-ProRule" id="PRU00335"/>
    </source>
</evidence>
<evidence type="ECO:0000313" key="4">
    <source>
        <dbReference type="EMBL" id="MDI6104703.1"/>
    </source>
</evidence>
<feature type="DNA-binding region" description="H-T-H motif" evidence="2">
    <location>
        <begin position="37"/>
        <end position="56"/>
    </location>
</feature>
<dbReference type="InterPro" id="IPR050109">
    <property type="entry name" value="HTH-type_TetR-like_transc_reg"/>
</dbReference>
<evidence type="ECO:0000259" key="3">
    <source>
        <dbReference type="PROSITE" id="PS50977"/>
    </source>
</evidence>
<dbReference type="SUPFAM" id="SSF48498">
    <property type="entry name" value="Tetracyclin repressor-like, C-terminal domain"/>
    <property type="match status" value="1"/>
</dbReference>
<dbReference type="InterPro" id="IPR041490">
    <property type="entry name" value="KstR2_TetR_C"/>
</dbReference>
<dbReference type="RefSeq" id="WP_282766113.1">
    <property type="nucleotide sequence ID" value="NZ_JASCTH010000036.1"/>
</dbReference>
<keyword evidence="5" id="KW-1185">Reference proteome</keyword>
<dbReference type="PROSITE" id="PS50977">
    <property type="entry name" value="HTH_TETR_2"/>
    <property type="match status" value="1"/>
</dbReference>
<dbReference type="InterPro" id="IPR036271">
    <property type="entry name" value="Tet_transcr_reg_TetR-rel_C_sf"/>
</dbReference>
<organism evidence="4 5">
    <name type="scientific">Actinoplanes sandaracinus</name>
    <dbReference type="NCBI Taxonomy" id="3045177"/>
    <lineage>
        <taxon>Bacteria</taxon>
        <taxon>Bacillati</taxon>
        <taxon>Actinomycetota</taxon>
        <taxon>Actinomycetes</taxon>
        <taxon>Micromonosporales</taxon>
        <taxon>Micromonosporaceae</taxon>
        <taxon>Actinoplanes</taxon>
    </lineage>
</organism>
<dbReference type="EMBL" id="JASCTH010000036">
    <property type="protein sequence ID" value="MDI6104703.1"/>
    <property type="molecule type" value="Genomic_DNA"/>
</dbReference>
<dbReference type="Pfam" id="PF17932">
    <property type="entry name" value="TetR_C_24"/>
    <property type="match status" value="1"/>
</dbReference>
<dbReference type="Gene3D" id="1.10.10.60">
    <property type="entry name" value="Homeodomain-like"/>
    <property type="match status" value="1"/>
</dbReference>
<sequence length="226" mass="24587">MPYRQTALTRKNAEDKRDGFLRAARALVAADGFKAATVAAIAARCQASVGSVYSYFDSRDRLLAEVFRSAAGHEIDLVRDAVCDAGQQASDRLAELIRIFSGRALQSRRMAWALLFEPVSPVVEAERLVYRRSYTDLGEQIIRDGLACREFVSQDARLAASAVMGAVSEALVGWIRPDSPEPSPDEQAGVTDGIRSFCFRALGVTDVPAQRKPVRHLSNSLAGGMP</sequence>
<keyword evidence="1 2" id="KW-0238">DNA-binding</keyword>
<evidence type="ECO:0000313" key="5">
    <source>
        <dbReference type="Proteomes" id="UP001241758"/>
    </source>
</evidence>
<feature type="domain" description="HTH tetR-type" evidence="3">
    <location>
        <begin position="14"/>
        <end position="74"/>
    </location>
</feature>
<dbReference type="InterPro" id="IPR009057">
    <property type="entry name" value="Homeodomain-like_sf"/>
</dbReference>
<dbReference type="Gene3D" id="1.10.357.10">
    <property type="entry name" value="Tetracycline Repressor, domain 2"/>
    <property type="match status" value="1"/>
</dbReference>
<comment type="caution">
    <text evidence="4">The sequence shown here is derived from an EMBL/GenBank/DDBJ whole genome shotgun (WGS) entry which is preliminary data.</text>
</comment>
<protein>
    <submittedName>
        <fullName evidence="4">TetR/AcrR family transcriptional regulator</fullName>
    </submittedName>
</protein>
<proteinExistence type="predicted"/>
<dbReference type="InterPro" id="IPR001647">
    <property type="entry name" value="HTH_TetR"/>
</dbReference>
<dbReference type="SUPFAM" id="SSF46689">
    <property type="entry name" value="Homeodomain-like"/>
    <property type="match status" value="1"/>
</dbReference>
<dbReference type="Proteomes" id="UP001241758">
    <property type="component" value="Unassembled WGS sequence"/>
</dbReference>
<dbReference type="Pfam" id="PF00440">
    <property type="entry name" value="TetR_N"/>
    <property type="match status" value="1"/>
</dbReference>
<name>A0ABT6WY90_9ACTN</name>
<dbReference type="PANTHER" id="PTHR30055">
    <property type="entry name" value="HTH-TYPE TRANSCRIPTIONAL REGULATOR RUTR"/>
    <property type="match status" value="1"/>
</dbReference>
<evidence type="ECO:0000256" key="1">
    <source>
        <dbReference type="ARBA" id="ARBA00023125"/>
    </source>
</evidence>
<reference evidence="4 5" key="1">
    <citation type="submission" date="2023-05" db="EMBL/GenBank/DDBJ databases">
        <title>Actinoplanes sp. NEAU-A12 genome sequencing.</title>
        <authorList>
            <person name="Wang Z.-S."/>
        </authorList>
    </citation>
    <scope>NUCLEOTIDE SEQUENCE [LARGE SCALE GENOMIC DNA]</scope>
    <source>
        <strain evidence="4 5">NEAU-A12</strain>
    </source>
</reference>